<dbReference type="SUPFAM" id="SSF55447">
    <property type="entry name" value="CO dehydrogenase flavoprotein C-terminal domain-like"/>
    <property type="match status" value="1"/>
</dbReference>
<dbReference type="InterPro" id="IPR016167">
    <property type="entry name" value="FAD-bd_PCMH_sub1"/>
</dbReference>
<dbReference type="InterPro" id="IPR051312">
    <property type="entry name" value="Diverse_Substr_Oxidored"/>
</dbReference>
<accession>A0A399RCH1</accession>
<comment type="caution">
    <text evidence="4">The sequence shown here is derived from an EMBL/GenBank/DDBJ whole genome shotgun (WGS) entry which is preliminary data.</text>
</comment>
<dbReference type="Gene3D" id="3.30.43.10">
    <property type="entry name" value="Uridine Diphospho-n-acetylenolpyruvylglucosamine Reductase, domain 2"/>
    <property type="match status" value="1"/>
</dbReference>
<dbReference type="GO" id="GO:0016491">
    <property type="term" value="F:oxidoreductase activity"/>
    <property type="evidence" value="ECO:0007669"/>
    <property type="project" value="InterPro"/>
</dbReference>
<name>A0A399RCH1_9PROT</name>
<dbReference type="SUPFAM" id="SSF56176">
    <property type="entry name" value="FAD-binding/transporter-associated domain-like"/>
    <property type="match status" value="1"/>
</dbReference>
<dbReference type="InterPro" id="IPR005107">
    <property type="entry name" value="CO_DH_flav_C"/>
</dbReference>
<keyword evidence="2" id="KW-0274">FAD</keyword>
<dbReference type="Proteomes" id="UP000266385">
    <property type="component" value="Unassembled WGS sequence"/>
</dbReference>
<dbReference type="PANTHER" id="PTHR42659:SF9">
    <property type="entry name" value="XANTHINE DEHYDROGENASE FAD-BINDING SUBUNIT XDHB-RELATED"/>
    <property type="match status" value="1"/>
</dbReference>
<proteinExistence type="predicted"/>
<dbReference type="OrthoDB" id="9814706at2"/>
<reference evidence="4 5" key="1">
    <citation type="submission" date="2018-08" db="EMBL/GenBank/DDBJ databases">
        <title>Henriciella mobilis sp. nov., isolated from seawater.</title>
        <authorList>
            <person name="Cheng H."/>
            <person name="Wu Y.-H."/>
            <person name="Xu X.-W."/>
            <person name="Guo L.-L."/>
        </authorList>
    </citation>
    <scope>NUCLEOTIDE SEQUENCE [LARGE SCALE GENOMIC DNA]</scope>
    <source>
        <strain evidence="4 5">JN25</strain>
    </source>
</reference>
<keyword evidence="5" id="KW-1185">Reference proteome</keyword>
<dbReference type="InterPro" id="IPR016166">
    <property type="entry name" value="FAD-bd_PCMH"/>
</dbReference>
<dbReference type="InterPro" id="IPR016169">
    <property type="entry name" value="FAD-bd_PCMH_sub2"/>
</dbReference>
<dbReference type="Pfam" id="PF03450">
    <property type="entry name" value="CO_deh_flav_C"/>
    <property type="match status" value="1"/>
</dbReference>
<evidence type="ECO:0000259" key="3">
    <source>
        <dbReference type="PROSITE" id="PS51387"/>
    </source>
</evidence>
<dbReference type="InterPro" id="IPR036683">
    <property type="entry name" value="CO_DH_flav_C_dom_sf"/>
</dbReference>
<protein>
    <submittedName>
        <fullName evidence="4">Xanthine dehydrogenase family protein subunit M</fullName>
    </submittedName>
</protein>
<dbReference type="PANTHER" id="PTHR42659">
    <property type="entry name" value="XANTHINE DEHYDROGENASE SUBUNIT C-RELATED"/>
    <property type="match status" value="1"/>
</dbReference>
<evidence type="ECO:0000313" key="5">
    <source>
        <dbReference type="Proteomes" id="UP000266385"/>
    </source>
</evidence>
<dbReference type="AlphaFoldDB" id="A0A399RCH1"/>
<dbReference type="InterPro" id="IPR002346">
    <property type="entry name" value="Mopterin_DH_FAD-bd"/>
</dbReference>
<evidence type="ECO:0000256" key="1">
    <source>
        <dbReference type="ARBA" id="ARBA00022630"/>
    </source>
</evidence>
<sequence length="349" mass="36105">MNLFDYKRPSSIADAVAAGAEPGAAYLAGGTNLLDLMKVGARKPDVLVDISRLPGLGEIETLQDGSVRIGALVRNSDLARNTAFAKAYPAVAEALLSGASAQLRNAATVGGNLMQQTRCLYFYDQQSRCNRRQPGAGCDAIGGETSKHAVLGWTNQCIATHPSDFCVALAALEAGVELEGPDGPRSVSVEEFYALPTEDAPGGADIRPGELVTAVTLPAGAARFAGHARYIKLRDRTSYAFAIVSAAAMADISDGVVQEIRIAIGGVAARPWRARSAEAALKGKAPSPELIGSAAEAALADASPSGDNAYKIELAKRLVHRAIEQALAGTPQTIPALPGSVFSAQAAGR</sequence>
<gene>
    <name evidence="4" type="ORF">D1223_13470</name>
</gene>
<dbReference type="PROSITE" id="PS51387">
    <property type="entry name" value="FAD_PCMH"/>
    <property type="match status" value="1"/>
</dbReference>
<dbReference type="RefSeq" id="WP_119376929.1">
    <property type="nucleotide sequence ID" value="NZ_QWFX01000013.1"/>
</dbReference>
<evidence type="ECO:0000256" key="2">
    <source>
        <dbReference type="ARBA" id="ARBA00022827"/>
    </source>
</evidence>
<dbReference type="Pfam" id="PF00941">
    <property type="entry name" value="FAD_binding_5"/>
    <property type="match status" value="1"/>
</dbReference>
<feature type="domain" description="FAD-binding PCMH-type" evidence="3">
    <location>
        <begin position="1"/>
        <end position="222"/>
    </location>
</feature>
<organism evidence="4 5">
    <name type="scientific">Henriciella mobilis</name>
    <dbReference type="NCBI Taxonomy" id="2305467"/>
    <lineage>
        <taxon>Bacteria</taxon>
        <taxon>Pseudomonadati</taxon>
        <taxon>Pseudomonadota</taxon>
        <taxon>Alphaproteobacteria</taxon>
        <taxon>Hyphomonadales</taxon>
        <taxon>Hyphomonadaceae</taxon>
        <taxon>Henriciella</taxon>
    </lineage>
</organism>
<dbReference type="SMART" id="SM01092">
    <property type="entry name" value="CO_deh_flav_C"/>
    <property type="match status" value="1"/>
</dbReference>
<dbReference type="InterPro" id="IPR036318">
    <property type="entry name" value="FAD-bd_PCMH-like_sf"/>
</dbReference>
<dbReference type="GO" id="GO:0071949">
    <property type="term" value="F:FAD binding"/>
    <property type="evidence" value="ECO:0007669"/>
    <property type="project" value="InterPro"/>
</dbReference>
<evidence type="ECO:0000313" key="4">
    <source>
        <dbReference type="EMBL" id="RIJ28393.1"/>
    </source>
</evidence>
<dbReference type="Gene3D" id="3.30.465.10">
    <property type="match status" value="2"/>
</dbReference>
<keyword evidence="1" id="KW-0285">Flavoprotein</keyword>
<dbReference type="EMBL" id="QWFX01000013">
    <property type="protein sequence ID" value="RIJ28393.1"/>
    <property type="molecule type" value="Genomic_DNA"/>
</dbReference>
<dbReference type="Gene3D" id="3.30.390.50">
    <property type="entry name" value="CO dehydrogenase flavoprotein, C-terminal domain"/>
    <property type="match status" value="1"/>
</dbReference>